<dbReference type="Pfam" id="PF01408">
    <property type="entry name" value="GFO_IDH_MocA"/>
    <property type="match status" value="1"/>
</dbReference>
<dbReference type="PANTHER" id="PTHR43377:SF2">
    <property type="entry name" value="BINDING ROSSMANN FOLD OXIDOREDUCTASE, PUTATIVE (AFU_ORTHOLOGUE AFUA_4G00560)-RELATED"/>
    <property type="match status" value="1"/>
</dbReference>
<comment type="caution">
    <text evidence="3">The sequence shown here is derived from an EMBL/GenBank/DDBJ whole genome shotgun (WGS) entry which is preliminary data.</text>
</comment>
<evidence type="ECO:0000313" key="3">
    <source>
        <dbReference type="EMBL" id="GAO42108.1"/>
    </source>
</evidence>
<dbReference type="AlphaFoldDB" id="A0A0E9MX79"/>
<dbReference type="OrthoDB" id="9781031at2"/>
<dbReference type="Gene3D" id="3.30.360.10">
    <property type="entry name" value="Dihydrodipicolinate Reductase, domain 2"/>
    <property type="match status" value="1"/>
</dbReference>
<name>A0A0E9MX79_9BACT</name>
<proteinExistence type="predicted"/>
<dbReference type="GO" id="GO:0000166">
    <property type="term" value="F:nucleotide binding"/>
    <property type="evidence" value="ECO:0007669"/>
    <property type="project" value="InterPro"/>
</dbReference>
<feature type="domain" description="Gfo/Idh/MocA-like oxidoreductase C-terminal" evidence="2">
    <location>
        <begin position="176"/>
        <end position="439"/>
    </location>
</feature>
<evidence type="ECO:0000259" key="2">
    <source>
        <dbReference type="Pfam" id="PF02894"/>
    </source>
</evidence>
<sequence>MEKRWSHRGGEPSQVSLYEIENEDADPILLPDNLRPVPRPVTAIIIGAGKRGKIYGNYAIRFPDQLKIVGVAEPNAIRRLRFAQQHQLDFSACFTDWKEVFSLAKIADAVIISNPDHLHYGPCIAAMEAGYHILLEKPISPSESECRDILARSRHFKGILAVCHVLRYAPYFQQLKSLLAADAIGRVVSIQHLEPIEYVHMSHSYVRGNWHNSERSAPIILAKSSHDMDILRWLIGKPSLAIHAFGHLSWFRKENAPAGSTSRCTDGCAVEKNCPYSAIQIYYRDRKRNYVFDLPQLKEEQPAFILEQLKTTDYGRCVYRMDNDQPDHYVSNILFEDNTTVSFSMQAFTSYEGRRTRIMGSHGDIVGDMTEFNITHYKSNKKEHWIEKTDKHGGGDWRLMADFIQAVSKNDPGLLTSTIDASIESHLMGFAAELSRLEKRVVDIRL</sequence>
<reference evidence="3 4" key="1">
    <citation type="submission" date="2015-04" db="EMBL/GenBank/DDBJ databases">
        <title>Whole genome shotgun sequence of Flavihumibacter petaseus NBRC 106054.</title>
        <authorList>
            <person name="Miyazawa S."/>
            <person name="Hosoyama A."/>
            <person name="Hashimoto M."/>
            <person name="Noguchi M."/>
            <person name="Tsuchikane K."/>
            <person name="Ohji S."/>
            <person name="Yamazoe A."/>
            <person name="Ichikawa N."/>
            <person name="Kimura A."/>
            <person name="Fujita N."/>
        </authorList>
    </citation>
    <scope>NUCLEOTIDE SEQUENCE [LARGE SCALE GENOMIC DNA]</scope>
    <source>
        <strain evidence="3 4">NBRC 106054</strain>
    </source>
</reference>
<feature type="domain" description="Gfo/Idh/MocA-like oxidoreductase N-terminal" evidence="1">
    <location>
        <begin position="44"/>
        <end position="160"/>
    </location>
</feature>
<evidence type="ECO:0000259" key="1">
    <source>
        <dbReference type="Pfam" id="PF01408"/>
    </source>
</evidence>
<dbReference type="InterPro" id="IPR000683">
    <property type="entry name" value="Gfo/Idh/MocA-like_OxRdtase_N"/>
</dbReference>
<dbReference type="InterPro" id="IPR036291">
    <property type="entry name" value="NAD(P)-bd_dom_sf"/>
</dbReference>
<dbReference type="SUPFAM" id="SSF51735">
    <property type="entry name" value="NAD(P)-binding Rossmann-fold domains"/>
    <property type="match status" value="1"/>
</dbReference>
<gene>
    <name evidence="3" type="ORF">FPE01S_01_11210</name>
</gene>
<dbReference type="SUPFAM" id="SSF55347">
    <property type="entry name" value="Glyceraldehyde-3-phosphate dehydrogenase-like, C-terminal domain"/>
    <property type="match status" value="1"/>
</dbReference>
<dbReference type="InterPro" id="IPR051450">
    <property type="entry name" value="Gfo/Idh/MocA_Oxidoreductases"/>
</dbReference>
<accession>A0A0E9MX79</accession>
<dbReference type="Proteomes" id="UP000033121">
    <property type="component" value="Unassembled WGS sequence"/>
</dbReference>
<keyword evidence="4" id="KW-1185">Reference proteome</keyword>
<dbReference type="Pfam" id="PF02894">
    <property type="entry name" value="GFO_IDH_MocA_C"/>
    <property type="match status" value="1"/>
</dbReference>
<organism evidence="3 4">
    <name type="scientific">Flavihumibacter petaseus NBRC 106054</name>
    <dbReference type="NCBI Taxonomy" id="1220578"/>
    <lineage>
        <taxon>Bacteria</taxon>
        <taxon>Pseudomonadati</taxon>
        <taxon>Bacteroidota</taxon>
        <taxon>Chitinophagia</taxon>
        <taxon>Chitinophagales</taxon>
        <taxon>Chitinophagaceae</taxon>
        <taxon>Flavihumibacter</taxon>
    </lineage>
</organism>
<dbReference type="InterPro" id="IPR004104">
    <property type="entry name" value="Gfo/Idh/MocA-like_OxRdtase_C"/>
</dbReference>
<dbReference type="RefSeq" id="WP_083990139.1">
    <property type="nucleotide sequence ID" value="NZ_BBWV01000001.1"/>
</dbReference>
<protein>
    <submittedName>
        <fullName evidence="3">Putative oxidoreductase</fullName>
    </submittedName>
</protein>
<dbReference type="STRING" id="1220578.FPE01S_01_11210"/>
<dbReference type="Gene3D" id="3.40.50.720">
    <property type="entry name" value="NAD(P)-binding Rossmann-like Domain"/>
    <property type="match status" value="1"/>
</dbReference>
<dbReference type="EMBL" id="BBWV01000001">
    <property type="protein sequence ID" value="GAO42108.1"/>
    <property type="molecule type" value="Genomic_DNA"/>
</dbReference>
<dbReference type="PANTHER" id="PTHR43377">
    <property type="entry name" value="BILIVERDIN REDUCTASE A"/>
    <property type="match status" value="1"/>
</dbReference>
<evidence type="ECO:0000313" key="4">
    <source>
        <dbReference type="Proteomes" id="UP000033121"/>
    </source>
</evidence>